<feature type="transmembrane region" description="Helical" evidence="3">
    <location>
        <begin position="873"/>
        <end position="892"/>
    </location>
</feature>
<dbReference type="Pfam" id="PF02321">
    <property type="entry name" value="OEP"/>
    <property type="match status" value="2"/>
</dbReference>
<dbReference type="Gene3D" id="3.30.70.1430">
    <property type="entry name" value="Multidrug efflux transporter AcrB pore domain"/>
    <property type="match status" value="2"/>
</dbReference>
<dbReference type="SUPFAM" id="SSF82714">
    <property type="entry name" value="Multidrug efflux transporter AcrB TolC docking domain, DN and DC subdomains"/>
    <property type="match status" value="2"/>
</dbReference>
<dbReference type="SUPFAM" id="SSF82866">
    <property type="entry name" value="Multidrug efflux transporter AcrB transmembrane domain"/>
    <property type="match status" value="2"/>
</dbReference>
<dbReference type="Gene3D" id="3.30.70.1320">
    <property type="entry name" value="Multidrug efflux transporter AcrB pore domain like"/>
    <property type="match status" value="1"/>
</dbReference>
<dbReference type="InterPro" id="IPR003423">
    <property type="entry name" value="OMP_efflux"/>
</dbReference>
<keyword evidence="3" id="KW-0472">Membrane</keyword>
<dbReference type="Pfam" id="PF00873">
    <property type="entry name" value="ACR_tran"/>
    <property type="match status" value="1"/>
</dbReference>
<dbReference type="GO" id="GO:0005886">
    <property type="term" value="C:plasma membrane"/>
    <property type="evidence" value="ECO:0007669"/>
    <property type="project" value="TreeGrafter"/>
</dbReference>
<feature type="coiled-coil region" evidence="2">
    <location>
        <begin position="1245"/>
        <end position="1272"/>
    </location>
</feature>
<dbReference type="PANTHER" id="PTHR32063">
    <property type="match status" value="1"/>
</dbReference>
<proteinExistence type="inferred from homology"/>
<dbReference type="Gene3D" id="3.30.2090.10">
    <property type="entry name" value="Multidrug efflux transporter AcrB TolC docking domain, DN and DC subdomains"/>
    <property type="match status" value="2"/>
</dbReference>
<dbReference type="SUPFAM" id="SSF56954">
    <property type="entry name" value="Outer membrane efflux proteins (OEP)"/>
    <property type="match status" value="1"/>
</dbReference>
<dbReference type="EMBL" id="CP001087">
    <property type="protein sequence ID" value="ACN17365.1"/>
    <property type="molecule type" value="Genomic_DNA"/>
</dbReference>
<gene>
    <name evidence="4" type="ordered locus">HRM2_43090</name>
</gene>
<feature type="transmembrane region" description="Helical" evidence="3">
    <location>
        <begin position="536"/>
        <end position="555"/>
    </location>
</feature>
<evidence type="ECO:0000256" key="2">
    <source>
        <dbReference type="SAM" id="Coils"/>
    </source>
</evidence>
<comment type="similarity">
    <text evidence="1">Belongs to the outer membrane factor (OMF) (TC 1.B.17) family.</text>
</comment>
<feature type="transmembrane region" description="Helical" evidence="3">
    <location>
        <begin position="466"/>
        <end position="489"/>
    </location>
</feature>
<dbReference type="eggNOG" id="COG0841">
    <property type="taxonomic scope" value="Bacteria"/>
</dbReference>
<dbReference type="KEGG" id="dat:HRM2_43090"/>
<evidence type="ECO:0000313" key="4">
    <source>
        <dbReference type="EMBL" id="ACN17365.1"/>
    </source>
</evidence>
<feature type="transmembrane region" description="Helical" evidence="3">
    <location>
        <begin position="1049"/>
        <end position="1068"/>
    </location>
</feature>
<feature type="transmembrane region" description="Helical" evidence="3">
    <location>
        <begin position="925"/>
        <end position="950"/>
    </location>
</feature>
<sequence>MSLPQFSLKYPYLVLALVLVVVVMGTIAYVVVPTDLFPESVPPQVAVITVLPGASADDMADKVTRTIEKELGSLSGLKRISSVSRDGVSAITVEFLFSKPMGEAVTDVDNAVARVRSLLPQDVQEPLLYRITDATRPLMTLALTPKPASFKALADIRLLAENDLRDDFMAVAGVGDVQVFGGHQREIEVRVDQDRLAGYGMTLVDVITGLARQNVASPGGIVYGTGQEYLLKVSGELTGLQALENLPLGNGSGRQILLKDVARTRAGESDLRSRYHGNGREAVAVNLLRPEKGDTVKTLVGIKKALVHIRADYPDILFETTEDQQPLIDLNVHGMRSSLWQAVFLTILLIFVFLADLRAAAVVSVAIPLSFLAALIVLWISPYTLNMVTLSGLIVAVGMVVDGSVVVLENIHRHHRDTGYADAPKAALDGAAQVALPITAGMLTTVAVLVPVIFTTGYTGRTMRPLNITIVSTLIASLVVSLSVIPILAARFFARTPDRVPGKGAVFVQSLLSPVEKGVEALTRGYEGLVALALKYRILTALILLVFMVFSLRVVKPLLGGEQMPPMDTGIVIVEFDTQTWEKPEAVNRILDQIEAVVRGEPAVVSVSSLLGSEPGVMSFGGGKATAQSGKMTVYLTPRTQRTETIWDIEAKWRRALSVMPGVRTFRIAEYGATPVATTKAPFNAILSGPDSRVLSGLADNVLALLHGSPGLVDLGRSWYLDKNEQKITVDPELAAFYGTSPLGVAAALRMAVQGVPATAMRVDGFSDIPVRVRLQADQVDDLNRLGEILVQTPSGRVRLASLATITTLQTQPFITRENQRTTIDITAGNAGLTIAQANGAAKQRLAGLSLPKGYTLDFGGTARDMAETQASLGHALVIGIALLFILLMAMFKSVIHPVTIILSIPLAAAGGLWGLLIFDKPFCMPALMGFILLGGTIVNNAILMLDFIIKARAEGLAKDEAIVQSVRLRLRPILITAVSTIVGFSPLIFETAVGLERMSPLGIAAASGLLVGTIVTMVAVPVIYSLLDSLKLRMAKILSGKLANPGTTVVLIVAGLTACLTVSLWSVPAGLEAAEVALGATLSLDQAVAVALAHNPDLEESRAVIALDQGRVGEAGSTKGLHLDLTGQGVWSEMPHAQISGLSSADQGFARLNYQGVLSASWLVTDFGNTEARLRAAMNRHRAGISMARRREQEVVFHVSMQFLQAMTFTDLVVATSVSQESLQAFARSVDLQIQQGKAPEVDALKIDVRLAEIETRLAELERSLSVSRAALGRLMGVEEVLPPLTVWEDAENEVLEGESIKTPVLRDRMDVQAGELLVQAGRDGVLASQRRFMPRVELFATGGLYGANDPETGTGQVDNDPWKDDFSGGVRILVPLLDNGLRKGGLAVSRAELDKARADLRARRLAVIEEIAVAKAGVKSARVKIKATRKTVAHAGKVVEIERLKYSIGRGSSADVLDAEAALLNAESLARQAVREFSLACLAERLALGERN</sequence>
<dbReference type="OrthoDB" id="9807612at2"/>
<keyword evidence="3" id="KW-1133">Transmembrane helix</keyword>
<keyword evidence="3" id="KW-0812">Transmembrane</keyword>
<feature type="transmembrane region" description="Helical" evidence="3">
    <location>
        <begin position="434"/>
        <end position="454"/>
    </location>
</feature>
<dbReference type="SUPFAM" id="SSF82693">
    <property type="entry name" value="Multidrug efflux transporter AcrB pore domain, PN1, PN2, PC1 and PC2 subdomains"/>
    <property type="match status" value="3"/>
</dbReference>
<dbReference type="eggNOG" id="COG1538">
    <property type="taxonomic scope" value="Bacteria"/>
</dbReference>
<organism evidence="4 5">
    <name type="scientific">Desulforapulum autotrophicum (strain ATCC 43914 / DSM 3382 / VKM B-1955 / HRM2)</name>
    <name type="common">Desulfobacterium autotrophicum</name>
    <dbReference type="NCBI Taxonomy" id="177437"/>
    <lineage>
        <taxon>Bacteria</taxon>
        <taxon>Pseudomonadati</taxon>
        <taxon>Thermodesulfobacteriota</taxon>
        <taxon>Desulfobacteria</taxon>
        <taxon>Desulfobacterales</taxon>
        <taxon>Desulfobacteraceae</taxon>
        <taxon>Desulforapulum</taxon>
    </lineage>
</organism>
<accession>C0QDU4</accession>
<feature type="transmembrane region" description="Helical" evidence="3">
    <location>
        <begin position="1002"/>
        <end position="1028"/>
    </location>
</feature>
<feature type="transmembrane region" description="Helical" evidence="3">
    <location>
        <begin position="362"/>
        <end position="381"/>
    </location>
</feature>
<dbReference type="Gene3D" id="3.30.70.1440">
    <property type="entry name" value="Multidrug efflux transporter AcrB pore domain"/>
    <property type="match status" value="1"/>
</dbReference>
<feature type="transmembrane region" description="Helical" evidence="3">
    <location>
        <begin position="338"/>
        <end position="355"/>
    </location>
</feature>
<dbReference type="PANTHER" id="PTHR32063:SF0">
    <property type="entry name" value="SWARMING MOTILITY PROTEIN SWRC"/>
    <property type="match status" value="1"/>
</dbReference>
<feature type="transmembrane region" description="Helical" evidence="3">
    <location>
        <begin position="971"/>
        <end position="990"/>
    </location>
</feature>
<dbReference type="Proteomes" id="UP000000442">
    <property type="component" value="Chromosome"/>
</dbReference>
<feature type="transmembrane region" description="Helical" evidence="3">
    <location>
        <begin position="899"/>
        <end position="919"/>
    </location>
</feature>
<feature type="transmembrane region" description="Helical" evidence="3">
    <location>
        <begin position="387"/>
        <end position="408"/>
    </location>
</feature>
<reference evidence="4 5" key="1">
    <citation type="journal article" date="2009" name="Environ. Microbiol.">
        <title>Genome sequence of Desulfobacterium autotrophicum HRM2, a marine sulfate reducer oxidizing organic carbon completely to carbon dioxide.</title>
        <authorList>
            <person name="Strittmatter A.W."/>
            <person name="Liesegang H."/>
            <person name="Rabus R."/>
            <person name="Decker I."/>
            <person name="Amann J."/>
            <person name="Andres S."/>
            <person name="Henne A."/>
            <person name="Fricke W.F."/>
            <person name="Martinez-Arias R."/>
            <person name="Bartels D."/>
            <person name="Goesmann A."/>
            <person name="Krause L."/>
            <person name="Puehler A."/>
            <person name="Klenk H.P."/>
            <person name="Richter M."/>
            <person name="Schuler M."/>
            <person name="Gloeckner F.O."/>
            <person name="Meyerdierks A."/>
            <person name="Gottschalk G."/>
            <person name="Amann R."/>
        </authorList>
    </citation>
    <scope>NUCLEOTIDE SEQUENCE [LARGE SCALE GENOMIC DNA]</scope>
    <source>
        <strain evidence="5">ATCC 43914 / DSM 3382 / HRM2</strain>
    </source>
</reference>
<keyword evidence="5" id="KW-1185">Reference proteome</keyword>
<dbReference type="Gene3D" id="1.20.1640.10">
    <property type="entry name" value="Multidrug efflux transporter AcrB transmembrane domain"/>
    <property type="match status" value="2"/>
</dbReference>
<name>C0QDU4_DESAH</name>
<keyword evidence="2" id="KW-0175">Coiled coil</keyword>
<dbReference type="Gene3D" id="1.20.1600.10">
    <property type="entry name" value="Outer membrane efflux proteins (OEP)"/>
    <property type="match status" value="1"/>
</dbReference>
<dbReference type="HOGENOM" id="CLU_002755_1_2_7"/>
<dbReference type="GO" id="GO:0015562">
    <property type="term" value="F:efflux transmembrane transporter activity"/>
    <property type="evidence" value="ECO:0007669"/>
    <property type="project" value="InterPro"/>
</dbReference>
<dbReference type="RefSeq" id="WP_015906097.1">
    <property type="nucleotide sequence ID" value="NC_012108.1"/>
</dbReference>
<feature type="transmembrane region" description="Helical" evidence="3">
    <location>
        <begin position="12"/>
        <end position="32"/>
    </location>
</feature>
<evidence type="ECO:0000256" key="1">
    <source>
        <dbReference type="ARBA" id="ARBA00007613"/>
    </source>
</evidence>
<dbReference type="InterPro" id="IPR027463">
    <property type="entry name" value="AcrB_DN_DC_subdom"/>
</dbReference>
<dbReference type="PRINTS" id="PR00702">
    <property type="entry name" value="ACRIFLAVINRP"/>
</dbReference>
<protein>
    <submittedName>
        <fullName evidence="4">Acriflavin resistance family protein (AcrB/AcrD/AcrF family protein)</fullName>
    </submittedName>
</protein>
<evidence type="ECO:0000256" key="3">
    <source>
        <dbReference type="SAM" id="Phobius"/>
    </source>
</evidence>
<dbReference type="STRING" id="177437.HRM2_43090"/>
<dbReference type="InterPro" id="IPR001036">
    <property type="entry name" value="Acrflvin-R"/>
</dbReference>
<dbReference type="GO" id="GO:0042910">
    <property type="term" value="F:xenobiotic transmembrane transporter activity"/>
    <property type="evidence" value="ECO:0007669"/>
    <property type="project" value="TreeGrafter"/>
</dbReference>
<evidence type="ECO:0000313" key="5">
    <source>
        <dbReference type="Proteomes" id="UP000000442"/>
    </source>
</evidence>